<feature type="transmembrane region" description="Helical" evidence="7">
    <location>
        <begin position="349"/>
        <end position="368"/>
    </location>
</feature>
<feature type="transmembrane region" description="Helical" evidence="7">
    <location>
        <begin position="380"/>
        <end position="400"/>
    </location>
</feature>
<feature type="region of interest" description="Disordered" evidence="6">
    <location>
        <begin position="261"/>
        <end position="300"/>
    </location>
</feature>
<dbReference type="InterPro" id="IPR011701">
    <property type="entry name" value="MFS"/>
</dbReference>
<feature type="transmembrane region" description="Helical" evidence="7">
    <location>
        <begin position="639"/>
        <end position="657"/>
    </location>
</feature>
<keyword evidence="4 7" id="KW-1133">Transmembrane helix</keyword>
<feature type="transmembrane region" description="Helical" evidence="7">
    <location>
        <begin position="504"/>
        <end position="524"/>
    </location>
</feature>
<dbReference type="Gene3D" id="1.20.1250.20">
    <property type="entry name" value="MFS general substrate transporter like domains"/>
    <property type="match status" value="1"/>
</dbReference>
<dbReference type="InterPro" id="IPR020846">
    <property type="entry name" value="MFS_dom"/>
</dbReference>
<dbReference type="SUPFAM" id="SSF103473">
    <property type="entry name" value="MFS general substrate transporter"/>
    <property type="match status" value="1"/>
</dbReference>
<feature type="transmembrane region" description="Helical" evidence="7">
    <location>
        <begin position="765"/>
        <end position="793"/>
    </location>
</feature>
<dbReference type="InterPro" id="IPR036259">
    <property type="entry name" value="MFS_trans_sf"/>
</dbReference>
<evidence type="ECO:0000259" key="8">
    <source>
        <dbReference type="PROSITE" id="PS50850"/>
    </source>
</evidence>
<feature type="transmembrane region" description="Helical" evidence="7">
    <location>
        <begin position="464"/>
        <end position="484"/>
    </location>
</feature>
<keyword evidence="10" id="KW-1185">Reference proteome</keyword>
<dbReference type="PROSITE" id="PS50850">
    <property type="entry name" value="MFS"/>
    <property type="match status" value="1"/>
</dbReference>
<keyword evidence="5 7" id="KW-0472">Membrane</keyword>
<proteinExistence type="predicted"/>
<feature type="transmembrane region" description="Helical" evidence="7">
    <location>
        <begin position="536"/>
        <end position="554"/>
    </location>
</feature>
<feature type="region of interest" description="Disordered" evidence="6">
    <location>
        <begin position="1"/>
        <end position="101"/>
    </location>
</feature>
<evidence type="ECO:0000313" key="10">
    <source>
        <dbReference type="Proteomes" id="UP001444661"/>
    </source>
</evidence>
<dbReference type="Pfam" id="PF07690">
    <property type="entry name" value="MFS_1"/>
    <property type="match status" value="1"/>
</dbReference>
<evidence type="ECO:0000256" key="5">
    <source>
        <dbReference type="ARBA" id="ARBA00023136"/>
    </source>
</evidence>
<evidence type="ECO:0000313" key="9">
    <source>
        <dbReference type="EMBL" id="KAK8017891.1"/>
    </source>
</evidence>
<feature type="transmembrane region" description="Helical" evidence="7">
    <location>
        <begin position="433"/>
        <end position="452"/>
    </location>
</feature>
<reference evidence="9 10" key="1">
    <citation type="submission" date="2023-01" db="EMBL/GenBank/DDBJ databases">
        <title>Analysis of 21 Apiospora genomes using comparative genomics revels a genus with tremendous synthesis potential of carbohydrate active enzymes and secondary metabolites.</title>
        <authorList>
            <person name="Sorensen T."/>
        </authorList>
    </citation>
    <scope>NUCLEOTIDE SEQUENCE [LARGE SCALE GENOMIC DNA]</scope>
    <source>
        <strain evidence="9 10">CBS 33761</strain>
    </source>
</reference>
<evidence type="ECO:0000256" key="1">
    <source>
        <dbReference type="ARBA" id="ARBA00004141"/>
    </source>
</evidence>
<sequence>MSPQSPNSSRIHRPPATSATARNYDRHSDTTISIHLSRPLPTYASGAGGTSSRHQHGTNDDGVGVKAATTGAVQQAASRPGLSSHDRRQPPRAMLRTPSVSNASSFCQRLRNESAINFSPVALDLALVELDSVDELSLIESYEREIASRHTSLEVAASAAPLPNVYRSSSTQTETGRRTRRLPVSPTAAASISSPVQPVRVGGSSRRGPRPYYPRSPGVEAPPSPRTQADIIRSYHQLMATGYFHNGSIHQSVCAAPRSSRPIPLELGSPTSPLMHEVKSDGEQGRPPSPELNSEPIGRNDEVSELPTGFRFYMVVLSLLLGVFLMSLDLTIVATAIPKITDQFGLRDVAWYSSGFFMTTAGFQSSWGKIYRYFPLKISFLSIFEAGSLICGVAPTSVALVLGRTIAGVGAGGMSSGCFIIIGYIAPPSKRPVFLGLLGASYGIASVAGPLLGGVLTDRLSWRWCFYINLPAGGISAAVILFFFRTPAGARPLKARLIDKLRHLDLVGVMIVMGAAVAFTLALQDGGATKPWKDRQVIGLLAGFVGIVATFALWETYQGEHAMITPRLIRQRDVWVPSTIIFLLGGSYFVLIYYLPVYFQAIDGVSPTQSGIRNLPFILSSSLGAVAMGGIISKTGIAMPFLLGGCALGTVASGMLYSLDIGSGPGKWITFQVIAGIGYGTAFQIPVTIGQSMCSTVDLPSVTAIILFFQIIGGSFLVSAAQTGFLNIMSHKVLSLAPNLPPPLVLGTGASDLRRVFGDSLPQVLIGYMAGIRVSFAVATGAIGLATLACVCLRRERLDLDKVKEAGGGV</sequence>
<feature type="domain" description="Major facilitator superfamily (MFS) profile" evidence="8">
    <location>
        <begin position="315"/>
        <end position="798"/>
    </location>
</feature>
<evidence type="ECO:0000256" key="2">
    <source>
        <dbReference type="ARBA" id="ARBA00022448"/>
    </source>
</evidence>
<dbReference type="CDD" id="cd17502">
    <property type="entry name" value="MFS_Azr1_MDR_like"/>
    <property type="match status" value="1"/>
</dbReference>
<protein>
    <submittedName>
        <fullName evidence="9">Efflux pump</fullName>
    </submittedName>
</protein>
<evidence type="ECO:0000256" key="7">
    <source>
        <dbReference type="SAM" id="Phobius"/>
    </source>
</evidence>
<dbReference type="EMBL" id="JAQQWK010000013">
    <property type="protein sequence ID" value="KAK8017891.1"/>
    <property type="molecule type" value="Genomic_DNA"/>
</dbReference>
<feature type="transmembrane region" description="Helical" evidence="7">
    <location>
        <begin position="615"/>
        <end position="632"/>
    </location>
</feature>
<dbReference type="PANTHER" id="PTHR23501:SF177">
    <property type="entry name" value="MAJOR FACILITATOR SUPERFAMILY (MFS) PROFILE DOMAIN-CONTAINING PROTEIN-RELATED"/>
    <property type="match status" value="1"/>
</dbReference>
<keyword evidence="3 7" id="KW-0812">Transmembrane</keyword>
<gene>
    <name evidence="9" type="ORF">PG993_014217</name>
</gene>
<feature type="transmembrane region" description="Helical" evidence="7">
    <location>
        <begin position="312"/>
        <end position="337"/>
    </location>
</feature>
<dbReference type="Gene3D" id="1.20.1720.10">
    <property type="entry name" value="Multidrug resistance protein D"/>
    <property type="match status" value="1"/>
</dbReference>
<comment type="subcellular location">
    <subcellularLocation>
        <location evidence="1">Membrane</location>
        <topology evidence="1">Multi-pass membrane protein</topology>
    </subcellularLocation>
</comment>
<name>A0ABR1RSE4_9PEZI</name>
<comment type="caution">
    <text evidence="9">The sequence shown here is derived from an EMBL/GenBank/DDBJ whole genome shotgun (WGS) entry which is preliminary data.</text>
</comment>
<evidence type="ECO:0000256" key="3">
    <source>
        <dbReference type="ARBA" id="ARBA00022692"/>
    </source>
</evidence>
<accession>A0ABR1RSE4</accession>
<feature type="region of interest" description="Disordered" evidence="6">
    <location>
        <begin position="165"/>
        <end position="226"/>
    </location>
</feature>
<dbReference type="Proteomes" id="UP001444661">
    <property type="component" value="Unassembled WGS sequence"/>
</dbReference>
<feature type="transmembrane region" description="Helical" evidence="7">
    <location>
        <begin position="669"/>
        <end position="689"/>
    </location>
</feature>
<dbReference type="PANTHER" id="PTHR23501">
    <property type="entry name" value="MAJOR FACILITATOR SUPERFAMILY"/>
    <property type="match status" value="1"/>
</dbReference>
<feature type="transmembrane region" description="Helical" evidence="7">
    <location>
        <begin position="406"/>
        <end position="426"/>
    </location>
</feature>
<keyword evidence="2" id="KW-0813">Transport</keyword>
<organism evidence="9 10">
    <name type="scientific">Apiospora rasikravindrae</name>
    <dbReference type="NCBI Taxonomy" id="990691"/>
    <lineage>
        <taxon>Eukaryota</taxon>
        <taxon>Fungi</taxon>
        <taxon>Dikarya</taxon>
        <taxon>Ascomycota</taxon>
        <taxon>Pezizomycotina</taxon>
        <taxon>Sordariomycetes</taxon>
        <taxon>Xylariomycetidae</taxon>
        <taxon>Amphisphaeriales</taxon>
        <taxon>Apiosporaceae</taxon>
        <taxon>Apiospora</taxon>
    </lineage>
</organism>
<feature type="transmembrane region" description="Helical" evidence="7">
    <location>
        <begin position="574"/>
        <end position="595"/>
    </location>
</feature>
<evidence type="ECO:0000256" key="4">
    <source>
        <dbReference type="ARBA" id="ARBA00022989"/>
    </source>
</evidence>
<evidence type="ECO:0000256" key="6">
    <source>
        <dbReference type="SAM" id="MobiDB-lite"/>
    </source>
</evidence>
<feature type="transmembrane region" description="Helical" evidence="7">
    <location>
        <begin position="701"/>
        <end position="721"/>
    </location>
</feature>